<accession>A0A067C5L9</accession>
<keyword evidence="3" id="KW-0732">Signal</keyword>
<feature type="signal peptide" evidence="3">
    <location>
        <begin position="1"/>
        <end position="17"/>
    </location>
</feature>
<evidence type="ECO:0000256" key="3">
    <source>
        <dbReference type="SAM" id="SignalP"/>
    </source>
</evidence>
<feature type="compositionally biased region" description="Basic residues" evidence="1">
    <location>
        <begin position="156"/>
        <end position="172"/>
    </location>
</feature>
<feature type="chain" id="PRO_5001637408" evidence="3">
    <location>
        <begin position="18"/>
        <end position="195"/>
    </location>
</feature>
<keyword evidence="2" id="KW-0472">Membrane</keyword>
<gene>
    <name evidence="4" type="ORF">SPRG_09835</name>
</gene>
<keyword evidence="2" id="KW-0812">Transmembrane</keyword>
<evidence type="ECO:0000313" key="5">
    <source>
        <dbReference type="Proteomes" id="UP000030745"/>
    </source>
</evidence>
<dbReference type="KEGG" id="spar:SPRG_09835"/>
<dbReference type="VEuPathDB" id="FungiDB:SPRG_09835"/>
<organism evidence="4 5">
    <name type="scientific">Saprolegnia parasitica (strain CBS 223.65)</name>
    <dbReference type="NCBI Taxonomy" id="695850"/>
    <lineage>
        <taxon>Eukaryota</taxon>
        <taxon>Sar</taxon>
        <taxon>Stramenopiles</taxon>
        <taxon>Oomycota</taxon>
        <taxon>Saprolegniomycetes</taxon>
        <taxon>Saprolegniales</taxon>
        <taxon>Saprolegniaceae</taxon>
        <taxon>Saprolegnia</taxon>
    </lineage>
</organism>
<feature type="transmembrane region" description="Helical" evidence="2">
    <location>
        <begin position="102"/>
        <end position="119"/>
    </location>
</feature>
<keyword evidence="2" id="KW-1133">Transmembrane helix</keyword>
<dbReference type="AlphaFoldDB" id="A0A067C5L9"/>
<evidence type="ECO:0000313" key="4">
    <source>
        <dbReference type="EMBL" id="KDO24445.1"/>
    </source>
</evidence>
<reference evidence="4 5" key="1">
    <citation type="journal article" date="2013" name="PLoS Genet.">
        <title>Distinctive expansion of potential virulence genes in the genome of the oomycete fish pathogen Saprolegnia parasitica.</title>
        <authorList>
            <person name="Jiang R.H."/>
            <person name="de Bruijn I."/>
            <person name="Haas B.J."/>
            <person name="Belmonte R."/>
            <person name="Lobach L."/>
            <person name="Christie J."/>
            <person name="van den Ackerveken G."/>
            <person name="Bottin A."/>
            <person name="Bulone V."/>
            <person name="Diaz-Moreno S.M."/>
            <person name="Dumas B."/>
            <person name="Fan L."/>
            <person name="Gaulin E."/>
            <person name="Govers F."/>
            <person name="Grenville-Briggs L.J."/>
            <person name="Horner N.R."/>
            <person name="Levin J.Z."/>
            <person name="Mammella M."/>
            <person name="Meijer H.J."/>
            <person name="Morris P."/>
            <person name="Nusbaum C."/>
            <person name="Oome S."/>
            <person name="Phillips A.J."/>
            <person name="van Rooyen D."/>
            <person name="Rzeszutek E."/>
            <person name="Saraiva M."/>
            <person name="Secombes C.J."/>
            <person name="Seidl M.F."/>
            <person name="Snel B."/>
            <person name="Stassen J.H."/>
            <person name="Sykes S."/>
            <person name="Tripathy S."/>
            <person name="van den Berg H."/>
            <person name="Vega-Arreguin J.C."/>
            <person name="Wawra S."/>
            <person name="Young S.K."/>
            <person name="Zeng Q."/>
            <person name="Dieguez-Uribeondo J."/>
            <person name="Russ C."/>
            <person name="Tyler B.M."/>
            <person name="van West P."/>
        </authorList>
    </citation>
    <scope>NUCLEOTIDE SEQUENCE [LARGE SCALE GENOMIC DNA]</scope>
    <source>
        <strain evidence="4 5">CBS 223.65</strain>
    </source>
</reference>
<name>A0A067C5L9_SAPPC</name>
<keyword evidence="5" id="KW-1185">Reference proteome</keyword>
<dbReference type="RefSeq" id="XP_012204875.1">
    <property type="nucleotide sequence ID" value="XM_012349485.1"/>
</dbReference>
<feature type="region of interest" description="Disordered" evidence="1">
    <location>
        <begin position="140"/>
        <end position="175"/>
    </location>
</feature>
<proteinExistence type="predicted"/>
<dbReference type="EMBL" id="KK583242">
    <property type="protein sequence ID" value="KDO24445.1"/>
    <property type="molecule type" value="Genomic_DNA"/>
</dbReference>
<sequence length="195" mass="21217">MSRVLFLLAALAVTVSAIAPVPTTPHFPCYECATNGSCAHASWTGDAGKYCGTFSSKTTLVPQWCCCAVAQACPVAGRDTLCACYGPTPAHPTPVADSRLRIFFGLLFGPGVIFILYTLSTTPTPKLVLPKPKLAHLRRPLKRDGSRPAANTTRVGLRKKIRRVGSRARKKRGSEISINIRKPSWSRRFRLPPKT</sequence>
<dbReference type="GeneID" id="24131984"/>
<evidence type="ECO:0000256" key="2">
    <source>
        <dbReference type="SAM" id="Phobius"/>
    </source>
</evidence>
<dbReference type="Proteomes" id="UP000030745">
    <property type="component" value="Unassembled WGS sequence"/>
</dbReference>
<evidence type="ECO:0000256" key="1">
    <source>
        <dbReference type="SAM" id="MobiDB-lite"/>
    </source>
</evidence>
<protein>
    <submittedName>
        <fullName evidence="4">Uncharacterized protein</fullName>
    </submittedName>
</protein>